<sequence length="144" mass="15938">MNRLADGTLHKKLLVEDSFAKKVRRKEGFEAVVKQLHFSRGEEALASTRRDGTEHGAAPHPTWLLLDLLLPSLQAFAVLVTRPSKPTGQSLPILVLSCAQTGQHRPGEWRRPSLSKPYPLQGGVDFVRLMAPFWLIAARVPKAG</sequence>
<dbReference type="AlphaFoldDB" id="A0A918FJJ7"/>
<dbReference type="EMBL" id="BMQL01000092">
    <property type="protein sequence ID" value="GGR39120.1"/>
    <property type="molecule type" value="Genomic_DNA"/>
</dbReference>
<protein>
    <submittedName>
        <fullName evidence="1">Uncharacterized protein</fullName>
    </submittedName>
</protein>
<evidence type="ECO:0000313" key="2">
    <source>
        <dbReference type="Proteomes" id="UP000603865"/>
    </source>
</evidence>
<reference evidence="1" key="2">
    <citation type="submission" date="2020-09" db="EMBL/GenBank/DDBJ databases">
        <authorList>
            <person name="Sun Q."/>
            <person name="Ohkuma M."/>
        </authorList>
    </citation>
    <scope>NUCLEOTIDE SEQUENCE</scope>
    <source>
        <strain evidence="1">JCM 31311</strain>
    </source>
</reference>
<reference evidence="1" key="1">
    <citation type="journal article" date="2014" name="Int. J. Syst. Evol. Microbiol.">
        <title>Complete genome sequence of Corynebacterium casei LMG S-19264T (=DSM 44701T), isolated from a smear-ripened cheese.</title>
        <authorList>
            <consortium name="US DOE Joint Genome Institute (JGI-PGF)"/>
            <person name="Walter F."/>
            <person name="Albersmeier A."/>
            <person name="Kalinowski J."/>
            <person name="Ruckert C."/>
        </authorList>
    </citation>
    <scope>NUCLEOTIDE SEQUENCE</scope>
    <source>
        <strain evidence="1">JCM 31311</strain>
    </source>
</reference>
<evidence type="ECO:0000313" key="1">
    <source>
        <dbReference type="EMBL" id="GGR39120.1"/>
    </source>
</evidence>
<accession>A0A918FJJ7</accession>
<comment type="caution">
    <text evidence="1">The sequence shown here is derived from an EMBL/GenBank/DDBJ whole genome shotgun (WGS) entry which is preliminary data.</text>
</comment>
<proteinExistence type="predicted"/>
<name>A0A918FJJ7_9DEIO</name>
<gene>
    <name evidence="1" type="ORF">GCM10008957_55080</name>
</gene>
<keyword evidence="2" id="KW-1185">Reference proteome</keyword>
<organism evidence="1 2">
    <name type="scientific">Deinococcus ruber</name>
    <dbReference type="NCBI Taxonomy" id="1848197"/>
    <lineage>
        <taxon>Bacteria</taxon>
        <taxon>Thermotogati</taxon>
        <taxon>Deinococcota</taxon>
        <taxon>Deinococci</taxon>
        <taxon>Deinococcales</taxon>
        <taxon>Deinococcaceae</taxon>
        <taxon>Deinococcus</taxon>
    </lineage>
</organism>
<dbReference type="Proteomes" id="UP000603865">
    <property type="component" value="Unassembled WGS sequence"/>
</dbReference>